<evidence type="ECO:0000313" key="2">
    <source>
        <dbReference type="EMBL" id="KAK0728544.1"/>
    </source>
</evidence>
<dbReference type="EMBL" id="JAUIRO010000002">
    <property type="protein sequence ID" value="KAK0728544.1"/>
    <property type="molecule type" value="Genomic_DNA"/>
</dbReference>
<dbReference type="Pfam" id="PF07103">
    <property type="entry name" value="DUF1365"/>
    <property type="match status" value="1"/>
</dbReference>
<dbReference type="PANTHER" id="PTHR33973">
    <property type="entry name" value="OS07G0153300 PROTEIN"/>
    <property type="match status" value="1"/>
</dbReference>
<organism evidence="2 3">
    <name type="scientific">Lasiosphaeria miniovina</name>
    <dbReference type="NCBI Taxonomy" id="1954250"/>
    <lineage>
        <taxon>Eukaryota</taxon>
        <taxon>Fungi</taxon>
        <taxon>Dikarya</taxon>
        <taxon>Ascomycota</taxon>
        <taxon>Pezizomycotina</taxon>
        <taxon>Sordariomycetes</taxon>
        <taxon>Sordariomycetidae</taxon>
        <taxon>Sordariales</taxon>
        <taxon>Lasiosphaeriaceae</taxon>
        <taxon>Lasiosphaeria</taxon>
    </lineage>
</organism>
<feature type="transmembrane region" description="Helical" evidence="1">
    <location>
        <begin position="12"/>
        <end position="36"/>
    </location>
</feature>
<dbReference type="InterPro" id="IPR010775">
    <property type="entry name" value="DUF1365"/>
</dbReference>
<dbReference type="RefSeq" id="XP_060301399.1">
    <property type="nucleotide sequence ID" value="XM_060433587.1"/>
</dbReference>
<name>A0AA40B6L5_9PEZI</name>
<reference evidence="2" key="1">
    <citation type="submission" date="2023-06" db="EMBL/GenBank/DDBJ databases">
        <title>Genome-scale phylogeny and comparative genomics of the fungal order Sordariales.</title>
        <authorList>
            <consortium name="Lawrence Berkeley National Laboratory"/>
            <person name="Hensen N."/>
            <person name="Bonometti L."/>
            <person name="Westerberg I."/>
            <person name="Brannstrom I.O."/>
            <person name="Guillou S."/>
            <person name="Cros-Aarteil S."/>
            <person name="Calhoun S."/>
            <person name="Haridas S."/>
            <person name="Kuo A."/>
            <person name="Mondo S."/>
            <person name="Pangilinan J."/>
            <person name="Riley R."/>
            <person name="LaButti K."/>
            <person name="Andreopoulos B."/>
            <person name="Lipzen A."/>
            <person name="Chen C."/>
            <person name="Yanf M."/>
            <person name="Daum C."/>
            <person name="Ng V."/>
            <person name="Clum A."/>
            <person name="Steindorff A."/>
            <person name="Ohm R."/>
            <person name="Martin F."/>
            <person name="Silar P."/>
            <person name="Natvig D."/>
            <person name="Lalanne C."/>
            <person name="Gautier V."/>
            <person name="Ament-velasquez S.L."/>
            <person name="Kruys A."/>
            <person name="Hutchinson M.I."/>
            <person name="Powell A.J."/>
            <person name="Barry K."/>
            <person name="Miller A.N."/>
            <person name="Grigoriev I.V."/>
            <person name="Debuchy R."/>
            <person name="Gladieux P."/>
            <person name="Thoren M.H."/>
            <person name="Johannesson H."/>
        </authorList>
    </citation>
    <scope>NUCLEOTIDE SEQUENCE</scope>
    <source>
        <strain evidence="2">SMH2392-1A</strain>
    </source>
</reference>
<dbReference type="GeneID" id="85316857"/>
<dbReference type="AlphaFoldDB" id="A0AA40B6L5"/>
<keyword evidence="1" id="KW-0812">Transmembrane</keyword>
<dbReference type="Proteomes" id="UP001172101">
    <property type="component" value="Unassembled WGS sequence"/>
</dbReference>
<keyword evidence="1" id="KW-0472">Membrane</keyword>
<keyword evidence="3" id="KW-1185">Reference proteome</keyword>
<sequence length="654" mass="72077">MAGPSTSSLGLALLPVAACFAALSGGLLDAILLALFTTIRHGRGRIFVHALVDLVDKIVMSHRPTTAAVVGALTVLLLVVSLRPVKSASGSATPRQDGPGKALFFPCRTTHSRMFPQKHSFSYSYLAVGVPVGWEGTAGGMVSVGVDQGWTLSWLSPFSSARKGWYSIDAGDYLERGKARLGLRGKLDEYLRNQGVDPRTYPHAYLVTAARFLGYHFNPVSFWYLYDATKSLAAMILEVNNTFGERRMYLLVPDDDLAARIDLTPRPALGVAEQAASERQSAPLRTALKQSWPKDFHVSPFNSRKGSYSLTASDPLSPSMQGMGPLANTINLVSSKGHGKLVARLIQDGDAIDPSSMTMFGKLKFLSAWWWVGFLTFPRIVKEAAALFFRRKLHVWFRPEPLKESISREADPIERDLEPIFKSYLRYLVEQSTAPLAVKYTPGGLSQGSSEFMLSPTAREGTTAAEELEFKVLTPVFYSRFIHYAHDLEAFFCELNESCTIWVSHPDLLPKFALKKPSPTLASSSPAEFAIFKIIQSLRVRPERIERPLTSSAAPNLAPQATDIRGFRISSMDGYVLAHESSQIKRVYRSCVLKLFLADRVAWGLVPLLESQRLILQAGLAWLVSSSNLATCALLLSYTARRVVPQASGKSKER</sequence>
<protein>
    <recommendedName>
        <fullName evidence="4">Cyclopropane-fatty-acyl-phospholipid synthase</fullName>
    </recommendedName>
</protein>
<feature type="transmembrane region" description="Helical" evidence="1">
    <location>
        <begin position="67"/>
        <end position="85"/>
    </location>
</feature>
<proteinExistence type="predicted"/>
<gene>
    <name evidence="2" type="ORF">B0T26DRAFT_176204</name>
</gene>
<dbReference type="PANTHER" id="PTHR33973:SF4">
    <property type="entry name" value="OS07G0153300 PROTEIN"/>
    <property type="match status" value="1"/>
</dbReference>
<accession>A0AA40B6L5</accession>
<evidence type="ECO:0000256" key="1">
    <source>
        <dbReference type="SAM" id="Phobius"/>
    </source>
</evidence>
<evidence type="ECO:0000313" key="3">
    <source>
        <dbReference type="Proteomes" id="UP001172101"/>
    </source>
</evidence>
<evidence type="ECO:0008006" key="4">
    <source>
        <dbReference type="Google" id="ProtNLM"/>
    </source>
</evidence>
<keyword evidence="1" id="KW-1133">Transmembrane helix</keyword>
<comment type="caution">
    <text evidence="2">The sequence shown here is derived from an EMBL/GenBank/DDBJ whole genome shotgun (WGS) entry which is preliminary data.</text>
</comment>